<dbReference type="OrthoDB" id="3070411at2759"/>
<accession>A0A5C3LE79</accession>
<gene>
    <name evidence="2" type="ORF">BDQ12DRAFT_671919</name>
</gene>
<dbReference type="AlphaFoldDB" id="A0A5C3LE79"/>
<keyword evidence="3" id="KW-1185">Reference proteome</keyword>
<dbReference type="EMBL" id="ML213767">
    <property type="protein sequence ID" value="TFK31374.1"/>
    <property type="molecule type" value="Genomic_DNA"/>
</dbReference>
<feature type="region of interest" description="Disordered" evidence="1">
    <location>
        <begin position="693"/>
        <end position="714"/>
    </location>
</feature>
<name>A0A5C3LE79_9AGAR</name>
<evidence type="ECO:0000313" key="2">
    <source>
        <dbReference type="EMBL" id="TFK31374.1"/>
    </source>
</evidence>
<sequence>MSTPPTPTAVHHFTDDEEEPRITEFHANSTPFPTIKLGAEYKSKGYITRTVFMGGNIKFAIEDVVVQPVSSARNSKYGVEYITISLPNNFINHLIQSTGSKIRHPTTKAGSTWFNVQIVADFGGCSMGESEIKVPMDVFRPGDGVGLVTRMLFNAYTSHHEDGGPSYIRFRLHDAEIMAFVNVSLPFPVRGAKTPTRLSPRKRSNYKTLYQFFERPTIAGETEQDETNTIKEEIFHQRSSSYRFNRLSKLTETRVMPSKQAYQCFDGDAPPRAEQEIWDGRAGTDLKRRRKNRNFASGASRCYLKTHQIRPDIANGDDLPKTTMVNLARPSTLRVHKSSLASATALLVLPAWRLGPHSSPSSVILLGPCVVVASATTTPLHAPLLPDTLPDTSSAAKSNTNTTTTSQPDSSSRHSSFLGLEIRRSKRKSFNSRIEVLPVACPPIPEWALQQRAGVIDKLTRQQVTARKGRLQTANANLGVRKRDSLHVPEDSTTQVDAWVSCFHRRLVVRHRPPRLGGELLHLRPTTPRPSSPTFDGSWLTTNTHNTTPKFSRLGFSSSGVALPVSAREHKRVTKASSSASIRSSFTLSSSSKEQRPSSPTPTVSRSSTSPSQSRNPSSQSRAETSSRSHSSSSNSQRKADPRLLHSPDFSNVYLLDSFPTSNSASEEEKGHIKCFSINSRLARMKSLKSLRAKGAKSSGDMRKTAMPNKGSADLAMMPKPGFYTEEGVRKAASVGDLGRGYTPTYGASVSSAQAAHPYAMKSAGTEQKQKMDASSQQKKGYDEAAI</sequence>
<feature type="region of interest" description="Disordered" evidence="1">
    <location>
        <begin position="757"/>
        <end position="787"/>
    </location>
</feature>
<feature type="region of interest" description="Disordered" evidence="1">
    <location>
        <begin position="519"/>
        <end position="557"/>
    </location>
</feature>
<evidence type="ECO:0000313" key="3">
    <source>
        <dbReference type="Proteomes" id="UP000308652"/>
    </source>
</evidence>
<feature type="region of interest" description="Disordered" evidence="1">
    <location>
        <begin position="382"/>
        <end position="418"/>
    </location>
</feature>
<feature type="compositionally biased region" description="Polar residues" evidence="1">
    <location>
        <begin position="539"/>
        <end position="557"/>
    </location>
</feature>
<evidence type="ECO:0000256" key="1">
    <source>
        <dbReference type="SAM" id="MobiDB-lite"/>
    </source>
</evidence>
<dbReference type="STRING" id="68775.A0A5C3LE79"/>
<organism evidence="2 3">
    <name type="scientific">Crucibulum laeve</name>
    <dbReference type="NCBI Taxonomy" id="68775"/>
    <lineage>
        <taxon>Eukaryota</taxon>
        <taxon>Fungi</taxon>
        <taxon>Dikarya</taxon>
        <taxon>Basidiomycota</taxon>
        <taxon>Agaricomycotina</taxon>
        <taxon>Agaricomycetes</taxon>
        <taxon>Agaricomycetidae</taxon>
        <taxon>Agaricales</taxon>
        <taxon>Agaricineae</taxon>
        <taxon>Nidulariaceae</taxon>
        <taxon>Crucibulum</taxon>
    </lineage>
</organism>
<proteinExistence type="predicted"/>
<dbReference type="Proteomes" id="UP000308652">
    <property type="component" value="Unassembled WGS sequence"/>
</dbReference>
<feature type="region of interest" description="Disordered" evidence="1">
    <location>
        <begin position="573"/>
        <end position="646"/>
    </location>
</feature>
<protein>
    <submittedName>
        <fullName evidence="2">Uncharacterized protein</fullName>
    </submittedName>
</protein>
<feature type="compositionally biased region" description="Low complexity" evidence="1">
    <location>
        <begin position="577"/>
        <end position="636"/>
    </location>
</feature>
<reference evidence="2 3" key="1">
    <citation type="journal article" date="2019" name="Nat. Ecol. Evol.">
        <title>Megaphylogeny resolves global patterns of mushroom evolution.</title>
        <authorList>
            <person name="Varga T."/>
            <person name="Krizsan K."/>
            <person name="Foldi C."/>
            <person name="Dima B."/>
            <person name="Sanchez-Garcia M."/>
            <person name="Sanchez-Ramirez S."/>
            <person name="Szollosi G.J."/>
            <person name="Szarkandi J.G."/>
            <person name="Papp V."/>
            <person name="Albert L."/>
            <person name="Andreopoulos W."/>
            <person name="Angelini C."/>
            <person name="Antonin V."/>
            <person name="Barry K.W."/>
            <person name="Bougher N.L."/>
            <person name="Buchanan P."/>
            <person name="Buyck B."/>
            <person name="Bense V."/>
            <person name="Catcheside P."/>
            <person name="Chovatia M."/>
            <person name="Cooper J."/>
            <person name="Damon W."/>
            <person name="Desjardin D."/>
            <person name="Finy P."/>
            <person name="Geml J."/>
            <person name="Haridas S."/>
            <person name="Hughes K."/>
            <person name="Justo A."/>
            <person name="Karasinski D."/>
            <person name="Kautmanova I."/>
            <person name="Kiss B."/>
            <person name="Kocsube S."/>
            <person name="Kotiranta H."/>
            <person name="LaButti K.M."/>
            <person name="Lechner B.E."/>
            <person name="Liimatainen K."/>
            <person name="Lipzen A."/>
            <person name="Lukacs Z."/>
            <person name="Mihaltcheva S."/>
            <person name="Morgado L.N."/>
            <person name="Niskanen T."/>
            <person name="Noordeloos M.E."/>
            <person name="Ohm R.A."/>
            <person name="Ortiz-Santana B."/>
            <person name="Ovrebo C."/>
            <person name="Racz N."/>
            <person name="Riley R."/>
            <person name="Savchenko A."/>
            <person name="Shiryaev A."/>
            <person name="Soop K."/>
            <person name="Spirin V."/>
            <person name="Szebenyi C."/>
            <person name="Tomsovsky M."/>
            <person name="Tulloss R.E."/>
            <person name="Uehling J."/>
            <person name="Grigoriev I.V."/>
            <person name="Vagvolgyi C."/>
            <person name="Papp T."/>
            <person name="Martin F.M."/>
            <person name="Miettinen O."/>
            <person name="Hibbett D.S."/>
            <person name="Nagy L.G."/>
        </authorList>
    </citation>
    <scope>NUCLEOTIDE SEQUENCE [LARGE SCALE GENOMIC DNA]</scope>
    <source>
        <strain evidence="2 3">CBS 166.37</strain>
    </source>
</reference>
<feature type="compositionally biased region" description="Low complexity" evidence="1">
    <location>
        <begin position="391"/>
        <end position="410"/>
    </location>
</feature>